<organism evidence="6 7">
    <name type="scientific">Fusarium heterosporum</name>
    <dbReference type="NCBI Taxonomy" id="42747"/>
    <lineage>
        <taxon>Eukaryota</taxon>
        <taxon>Fungi</taxon>
        <taxon>Dikarya</taxon>
        <taxon>Ascomycota</taxon>
        <taxon>Pezizomycotina</taxon>
        <taxon>Sordariomycetes</taxon>
        <taxon>Hypocreomycetidae</taxon>
        <taxon>Hypocreales</taxon>
        <taxon>Nectriaceae</taxon>
        <taxon>Fusarium</taxon>
        <taxon>Fusarium heterosporum species complex</taxon>
    </lineage>
</organism>
<proteinExistence type="predicted"/>
<evidence type="ECO:0000256" key="3">
    <source>
        <dbReference type="ARBA" id="ARBA00022833"/>
    </source>
</evidence>
<accession>A0A8H5TRV5</accession>
<feature type="domain" description="MYND-type" evidence="5">
    <location>
        <begin position="4"/>
        <end position="44"/>
    </location>
</feature>
<evidence type="ECO:0000256" key="4">
    <source>
        <dbReference type="PROSITE-ProRule" id="PRU00134"/>
    </source>
</evidence>
<gene>
    <name evidence="6" type="ORF">FHETE_2682</name>
</gene>
<dbReference type="InterPro" id="IPR002893">
    <property type="entry name" value="Znf_MYND"/>
</dbReference>
<keyword evidence="7" id="KW-1185">Reference proteome</keyword>
<dbReference type="Gene3D" id="6.10.140.2220">
    <property type="match status" value="1"/>
</dbReference>
<keyword evidence="2 4" id="KW-0863">Zinc-finger</keyword>
<keyword evidence="1" id="KW-0479">Metal-binding</keyword>
<dbReference type="OrthoDB" id="432970at2759"/>
<dbReference type="Pfam" id="PF01753">
    <property type="entry name" value="zf-MYND"/>
    <property type="match status" value="1"/>
</dbReference>
<evidence type="ECO:0000313" key="6">
    <source>
        <dbReference type="EMBL" id="KAF5674931.1"/>
    </source>
</evidence>
<dbReference type="AlphaFoldDB" id="A0A8H5TRV5"/>
<comment type="caution">
    <text evidence="6">The sequence shown here is derived from an EMBL/GenBank/DDBJ whole genome shotgun (WGS) entry which is preliminary data.</text>
</comment>
<dbReference type="EMBL" id="JAAGWQ010000044">
    <property type="protein sequence ID" value="KAF5674931.1"/>
    <property type="molecule type" value="Genomic_DNA"/>
</dbReference>
<keyword evidence="3" id="KW-0862">Zinc</keyword>
<evidence type="ECO:0000313" key="7">
    <source>
        <dbReference type="Proteomes" id="UP000567885"/>
    </source>
</evidence>
<dbReference type="PROSITE" id="PS01360">
    <property type="entry name" value="ZF_MYND_1"/>
    <property type="match status" value="1"/>
</dbReference>
<dbReference type="GO" id="GO:0008270">
    <property type="term" value="F:zinc ion binding"/>
    <property type="evidence" value="ECO:0007669"/>
    <property type="project" value="UniProtKB-KW"/>
</dbReference>
<protein>
    <submittedName>
        <fullName evidence="6">MYND domain-containing protein</fullName>
    </submittedName>
</protein>
<dbReference type="SUPFAM" id="SSF144232">
    <property type="entry name" value="HIT/MYND zinc finger-like"/>
    <property type="match status" value="1"/>
</dbReference>
<evidence type="ECO:0000256" key="1">
    <source>
        <dbReference type="ARBA" id="ARBA00022723"/>
    </source>
</evidence>
<reference evidence="6 7" key="1">
    <citation type="submission" date="2020-05" db="EMBL/GenBank/DDBJ databases">
        <title>Identification and distribution of gene clusters putatively required for synthesis of sphingolipid metabolism inhibitors in phylogenetically diverse species of the filamentous fungus Fusarium.</title>
        <authorList>
            <person name="Kim H.-S."/>
            <person name="Busman M."/>
            <person name="Brown D.W."/>
            <person name="Divon H."/>
            <person name="Uhlig S."/>
            <person name="Proctor R.H."/>
        </authorList>
    </citation>
    <scope>NUCLEOTIDE SEQUENCE [LARGE SCALE GENOMIC DNA]</scope>
    <source>
        <strain evidence="6 7">NRRL 20693</strain>
    </source>
</reference>
<dbReference type="Proteomes" id="UP000567885">
    <property type="component" value="Unassembled WGS sequence"/>
</dbReference>
<evidence type="ECO:0000259" key="5">
    <source>
        <dbReference type="PROSITE" id="PS50865"/>
    </source>
</evidence>
<evidence type="ECO:0000256" key="2">
    <source>
        <dbReference type="ARBA" id="ARBA00022771"/>
    </source>
</evidence>
<sequence>MAACNTCKKNEPSVTLRRCAKCSVTPYCSRECQKNDWKTHKKICSRQSSSSSTTGVFPEGNALNISPTKGLESGLPDPFTHLDRGTYLHNRPEKDVYRLLIDVYRLRADDMYNLEGEADEDGLYGGAPDGLRSFKRFLQKVAARKGLLPSWWTPEKQRECEEFGMGDSQWQDLKTSTSKQEVIDHYGDPRFPMQLRMLGEAVCGSAPGGGDGTSMRKMMAAMETGGSMDGMQASMMDASSMRR</sequence>
<name>A0A8H5TRV5_FUSHE</name>
<dbReference type="PROSITE" id="PS50865">
    <property type="entry name" value="ZF_MYND_2"/>
    <property type="match status" value="1"/>
</dbReference>